<name>A0A0F9LD33_9ZZZZ</name>
<feature type="transmembrane region" description="Helical" evidence="1">
    <location>
        <begin position="12"/>
        <end position="33"/>
    </location>
</feature>
<evidence type="ECO:0000256" key="1">
    <source>
        <dbReference type="SAM" id="Phobius"/>
    </source>
</evidence>
<protein>
    <submittedName>
        <fullName evidence="2">Uncharacterized protein</fullName>
    </submittedName>
</protein>
<gene>
    <name evidence="2" type="ORF">LCGC14_1524600</name>
</gene>
<accession>A0A0F9LD33</accession>
<reference evidence="2" key="1">
    <citation type="journal article" date="2015" name="Nature">
        <title>Complex archaea that bridge the gap between prokaryotes and eukaryotes.</title>
        <authorList>
            <person name="Spang A."/>
            <person name="Saw J.H."/>
            <person name="Jorgensen S.L."/>
            <person name="Zaremba-Niedzwiedzka K."/>
            <person name="Martijn J."/>
            <person name="Lind A.E."/>
            <person name="van Eijk R."/>
            <person name="Schleper C."/>
            <person name="Guy L."/>
            <person name="Ettema T.J."/>
        </authorList>
    </citation>
    <scope>NUCLEOTIDE SEQUENCE</scope>
</reference>
<sequence>MVKEMGKIKSFFRDTPAILIMLICLLMVVYVGVALTNNPLNDRADLPTNIAIEYKTVENTGGLGSAQYFLFDTMGNRYHVSQELFDSYKDLPRK</sequence>
<organism evidence="2">
    <name type="scientific">marine sediment metagenome</name>
    <dbReference type="NCBI Taxonomy" id="412755"/>
    <lineage>
        <taxon>unclassified sequences</taxon>
        <taxon>metagenomes</taxon>
        <taxon>ecological metagenomes</taxon>
    </lineage>
</organism>
<keyword evidence="1" id="KW-0472">Membrane</keyword>
<proteinExistence type="predicted"/>
<comment type="caution">
    <text evidence="2">The sequence shown here is derived from an EMBL/GenBank/DDBJ whole genome shotgun (WGS) entry which is preliminary data.</text>
</comment>
<evidence type="ECO:0000313" key="2">
    <source>
        <dbReference type="EMBL" id="KKM62145.1"/>
    </source>
</evidence>
<dbReference type="AlphaFoldDB" id="A0A0F9LD33"/>
<dbReference type="EMBL" id="LAZR01011356">
    <property type="protein sequence ID" value="KKM62145.1"/>
    <property type="molecule type" value="Genomic_DNA"/>
</dbReference>
<keyword evidence="1" id="KW-0812">Transmembrane</keyword>
<keyword evidence="1" id="KW-1133">Transmembrane helix</keyword>